<dbReference type="PANTHER" id="PTHR22762">
    <property type="entry name" value="ALPHA-GLUCOSIDASE"/>
    <property type="match status" value="1"/>
</dbReference>
<dbReference type="HOGENOM" id="CLU_000631_9_0_1"/>
<dbReference type="Proteomes" id="UP000006757">
    <property type="component" value="Unassembled WGS sequence"/>
</dbReference>
<dbReference type="Gene3D" id="2.60.40.1760">
    <property type="entry name" value="glycosyl hydrolase (family 31)"/>
    <property type="match status" value="1"/>
</dbReference>
<organism evidence="5 6">
    <name type="scientific">Trichosporon asahii var. asahii (strain CBS 8904)</name>
    <name type="common">Yeast</name>
    <dbReference type="NCBI Taxonomy" id="1220162"/>
    <lineage>
        <taxon>Eukaryota</taxon>
        <taxon>Fungi</taxon>
        <taxon>Dikarya</taxon>
        <taxon>Basidiomycota</taxon>
        <taxon>Agaricomycotina</taxon>
        <taxon>Tremellomycetes</taxon>
        <taxon>Trichosporonales</taxon>
        <taxon>Trichosporonaceae</taxon>
        <taxon>Trichosporon</taxon>
    </lineage>
</organism>
<dbReference type="PANTHER" id="PTHR22762:SF165">
    <property type="entry name" value="PUTATIVE (AFU_ORTHOLOGUE AFUA_1G06560)-RELATED"/>
    <property type="match status" value="1"/>
</dbReference>
<dbReference type="Pfam" id="PF13802">
    <property type="entry name" value="Gal_mutarotas_2"/>
    <property type="match status" value="1"/>
</dbReference>
<dbReference type="InterPro" id="IPR013780">
    <property type="entry name" value="Glyco_hydro_b"/>
</dbReference>
<feature type="domain" description="Glycoside hydrolase family 31 N-terminal" evidence="4">
    <location>
        <begin position="227"/>
        <end position="278"/>
    </location>
</feature>
<sequence>MHPPRARRRRRHHWGPRIPSPTLRTSLLFDPPSKPRVWHMKRQVDHSRLWAVPVPGLAGPRIEADFRQHSIAQASMVVERELSGWELAGPLTQAPITSLTLQTSDSSPRPGFTYSLSFPLPNAIRVLLVGPERPAPPHSNVILDAEPLPFTVKQVDTCKVVIAFPTKSDCDDLDGAGRKREARLDWSDSLLLSVWEEEAGEWVRLSADLPCRSYALTEHGMMRHWLLPRSNVHFGLGEKGAPLDLSGRSFSISATDAACYDAYNGDPLYKHTPFLISAPRPKPDQETPSTYGIYHASNSNAAWDLGRLHDDPWGYFKTFTQDHGGLEEWLLFGKGPKEVTRTWAEIVGRPLLVGRDWLGYLASGMGLGESFSSGYTVGPDGNRYVFTMNKERYPDFAGLVAGLHRAGIKVVPNVKPSNALFYDPHTKRPVVTRIWSSGVGVNGRGSWVDMTSEAGRKWWADGVRGLIELGVDGMWNHERAEPTNAWLGWGAFASDANVYEDLEGFDAWIGEGQLLSVPQLWEGGLTRDVYFPQAGATDDSLYFDLHPPHRTFRAGTHATIATPLEHMGLFAREGAVIPVGKSYHTVTQREGPGRTTPDGIDVVLEDEGGVVGLDDWRGVELFPGYTEGKTYTGEWVEDDGISAPPVRARVELTYTSGASGASVKVKARWLEHAFRPAWGSTLAVLLPVGDTRRVVGAEQSIHEGRTAFAVRVS</sequence>
<evidence type="ECO:0000259" key="3">
    <source>
        <dbReference type="Pfam" id="PF01055"/>
    </source>
</evidence>
<dbReference type="GO" id="GO:0004553">
    <property type="term" value="F:hydrolase activity, hydrolyzing O-glycosyl compounds"/>
    <property type="evidence" value="ECO:0007669"/>
    <property type="project" value="InterPro"/>
</dbReference>
<dbReference type="eggNOG" id="KOG1066">
    <property type="taxonomic scope" value="Eukaryota"/>
</dbReference>
<dbReference type="InParanoid" id="K1VVJ4"/>
<evidence type="ECO:0000313" key="5">
    <source>
        <dbReference type="EMBL" id="EKD03497.1"/>
    </source>
</evidence>
<keyword evidence="6" id="KW-1185">Reference proteome</keyword>
<evidence type="ECO:0000256" key="2">
    <source>
        <dbReference type="RuleBase" id="RU361185"/>
    </source>
</evidence>
<dbReference type="GO" id="GO:0030246">
    <property type="term" value="F:carbohydrate binding"/>
    <property type="evidence" value="ECO:0007669"/>
    <property type="project" value="InterPro"/>
</dbReference>
<gene>
    <name evidence="5" type="ORF">A1Q2_02215</name>
</gene>
<accession>K1VVJ4</accession>
<dbReference type="STRING" id="1220162.K1VVJ4"/>
<dbReference type="InterPro" id="IPR017853">
    <property type="entry name" value="GH"/>
</dbReference>
<dbReference type="EMBL" id="AMBO01000247">
    <property type="protein sequence ID" value="EKD03497.1"/>
    <property type="molecule type" value="Genomic_DNA"/>
</dbReference>
<dbReference type="Gene3D" id="3.20.20.80">
    <property type="entry name" value="Glycosidases"/>
    <property type="match status" value="1"/>
</dbReference>
<dbReference type="SUPFAM" id="SSF74650">
    <property type="entry name" value="Galactose mutarotase-like"/>
    <property type="match status" value="1"/>
</dbReference>
<keyword evidence="2" id="KW-0326">Glycosidase</keyword>
<keyword evidence="2" id="KW-0378">Hydrolase</keyword>
<evidence type="ECO:0000259" key="4">
    <source>
        <dbReference type="Pfam" id="PF13802"/>
    </source>
</evidence>
<dbReference type="InterPro" id="IPR011013">
    <property type="entry name" value="Gal_mutarotase_sf_dom"/>
</dbReference>
<name>K1VVJ4_TRIAC</name>
<feature type="domain" description="Glycoside hydrolase family 31 TIM barrel" evidence="3">
    <location>
        <begin position="384"/>
        <end position="478"/>
    </location>
</feature>
<evidence type="ECO:0000313" key="6">
    <source>
        <dbReference type="Proteomes" id="UP000006757"/>
    </source>
</evidence>
<dbReference type="AlphaFoldDB" id="K1VVJ4"/>
<reference evidence="5 6" key="1">
    <citation type="journal article" date="2012" name="Eukaryot. Cell">
        <title>Genome sequence of the Trichosporon asahii environmental strain CBS 8904.</title>
        <authorList>
            <person name="Yang R.Y."/>
            <person name="Li H.T."/>
            <person name="Zhu H."/>
            <person name="Zhou G.P."/>
            <person name="Wang M."/>
            <person name="Wang L."/>
        </authorList>
    </citation>
    <scope>NUCLEOTIDE SEQUENCE [LARGE SCALE GENOMIC DNA]</scope>
    <source>
        <strain evidence="5 6">CBS 8904</strain>
    </source>
</reference>
<proteinExistence type="inferred from homology"/>
<protein>
    <submittedName>
        <fullName evidence="5">Glicosidase</fullName>
    </submittedName>
</protein>
<dbReference type="SUPFAM" id="SSF51445">
    <property type="entry name" value="(Trans)glycosidases"/>
    <property type="match status" value="1"/>
</dbReference>
<evidence type="ECO:0000256" key="1">
    <source>
        <dbReference type="ARBA" id="ARBA00007806"/>
    </source>
</evidence>
<dbReference type="InterPro" id="IPR025887">
    <property type="entry name" value="Glyco_hydro_31_N_dom"/>
</dbReference>
<comment type="similarity">
    <text evidence="1 2">Belongs to the glycosyl hydrolase 31 family.</text>
</comment>
<dbReference type="InterPro" id="IPR000322">
    <property type="entry name" value="Glyco_hydro_31_TIM"/>
</dbReference>
<dbReference type="Gene3D" id="2.60.40.1180">
    <property type="entry name" value="Golgi alpha-mannosidase II"/>
    <property type="match status" value="1"/>
</dbReference>
<dbReference type="OrthoDB" id="1334205at2759"/>
<comment type="caution">
    <text evidence="5">The sequence shown here is derived from an EMBL/GenBank/DDBJ whole genome shotgun (WGS) entry which is preliminary data.</text>
</comment>
<dbReference type="CDD" id="cd14752">
    <property type="entry name" value="GH31_N"/>
    <property type="match status" value="1"/>
</dbReference>
<dbReference type="Pfam" id="PF01055">
    <property type="entry name" value="Glyco_hydro_31_2nd"/>
    <property type="match status" value="1"/>
</dbReference>
<dbReference type="GO" id="GO:0005975">
    <property type="term" value="P:carbohydrate metabolic process"/>
    <property type="evidence" value="ECO:0007669"/>
    <property type="project" value="InterPro"/>
</dbReference>